<feature type="active site" description="Proton acceptor" evidence="4">
    <location>
        <position position="188"/>
    </location>
</feature>
<dbReference type="Pfam" id="PF01734">
    <property type="entry name" value="Patatin"/>
    <property type="match status" value="1"/>
</dbReference>
<feature type="active site" description="Nucleophile" evidence="4">
    <location>
        <position position="46"/>
    </location>
</feature>
<keyword evidence="3 4" id="KW-0443">Lipid metabolism</keyword>
<evidence type="ECO:0000256" key="3">
    <source>
        <dbReference type="ARBA" id="ARBA00023098"/>
    </source>
</evidence>
<evidence type="ECO:0000313" key="7">
    <source>
        <dbReference type="Proteomes" id="UP000622552"/>
    </source>
</evidence>
<dbReference type="PANTHER" id="PTHR14226:SF57">
    <property type="entry name" value="BLR7027 PROTEIN"/>
    <property type="match status" value="1"/>
</dbReference>
<keyword evidence="2 4" id="KW-0442">Lipid degradation</keyword>
<dbReference type="AlphaFoldDB" id="A0A8J7G7H1"/>
<dbReference type="EMBL" id="JADOUF010000001">
    <property type="protein sequence ID" value="MBG6134305.1"/>
    <property type="molecule type" value="Genomic_DNA"/>
</dbReference>
<dbReference type="PROSITE" id="PS51635">
    <property type="entry name" value="PNPLA"/>
    <property type="match status" value="1"/>
</dbReference>
<dbReference type="InterPro" id="IPR050301">
    <property type="entry name" value="NTE"/>
</dbReference>
<comment type="caution">
    <text evidence="6">The sequence shown here is derived from an EMBL/GenBank/DDBJ whole genome shotgun (WGS) entry which is preliminary data.</text>
</comment>
<dbReference type="RefSeq" id="WP_197001560.1">
    <property type="nucleotide sequence ID" value="NZ_BONS01000033.1"/>
</dbReference>
<evidence type="ECO:0000256" key="4">
    <source>
        <dbReference type="PROSITE-ProRule" id="PRU01161"/>
    </source>
</evidence>
<organism evidence="6 7">
    <name type="scientific">Longispora fulva</name>
    <dbReference type="NCBI Taxonomy" id="619741"/>
    <lineage>
        <taxon>Bacteria</taxon>
        <taxon>Bacillati</taxon>
        <taxon>Actinomycetota</taxon>
        <taxon>Actinomycetes</taxon>
        <taxon>Micromonosporales</taxon>
        <taxon>Micromonosporaceae</taxon>
        <taxon>Longispora</taxon>
    </lineage>
</organism>
<reference evidence="6" key="1">
    <citation type="submission" date="2020-11" db="EMBL/GenBank/DDBJ databases">
        <title>Sequencing the genomes of 1000 actinobacteria strains.</title>
        <authorList>
            <person name="Klenk H.-P."/>
        </authorList>
    </citation>
    <scope>NUCLEOTIDE SEQUENCE</scope>
    <source>
        <strain evidence="6">DSM 45356</strain>
    </source>
</reference>
<evidence type="ECO:0000256" key="1">
    <source>
        <dbReference type="ARBA" id="ARBA00022801"/>
    </source>
</evidence>
<dbReference type="GO" id="GO:0016042">
    <property type="term" value="P:lipid catabolic process"/>
    <property type="evidence" value="ECO:0007669"/>
    <property type="project" value="UniProtKB-UniRule"/>
</dbReference>
<evidence type="ECO:0000256" key="2">
    <source>
        <dbReference type="ARBA" id="ARBA00022963"/>
    </source>
</evidence>
<sequence length="281" mass="27623">MTTALVLAGGGVAGIAWELGVLRGLADADPALAERVLAADLIVGTSAGASVAAQITSGAPLDELYAAQLLPETAEIEVDVDLAQLFAELGAILTTATGPTDAGRRIGALALAASTVDPAARLAAVAARLPVQTWPDRNLLVTGVDAATGELAVFTRESEVSLCDAVAASAAVPGVWPPVAIGGADYVDGGVRSLTNADLAAGAHRVVVIHPALAGAPQPFGDLAAETAALGPVAVQVINADEASVAAFGANPLSPLTRAASARAGRAVGAAQARALAACWA</sequence>
<dbReference type="Gene3D" id="3.40.1090.10">
    <property type="entry name" value="Cytosolic phospholipase A2 catalytic domain"/>
    <property type="match status" value="2"/>
</dbReference>
<protein>
    <submittedName>
        <fullName evidence="6">NTE family protein</fullName>
    </submittedName>
</protein>
<dbReference type="GO" id="GO:0016787">
    <property type="term" value="F:hydrolase activity"/>
    <property type="evidence" value="ECO:0007669"/>
    <property type="project" value="UniProtKB-UniRule"/>
</dbReference>
<keyword evidence="1 4" id="KW-0378">Hydrolase</keyword>
<name>A0A8J7G7H1_9ACTN</name>
<accession>A0A8J7G7H1</accession>
<comment type="caution">
    <text evidence="4">Lacks conserved residue(s) required for the propagation of feature annotation.</text>
</comment>
<feature type="domain" description="PNPLA" evidence="5">
    <location>
        <begin position="6"/>
        <end position="202"/>
    </location>
</feature>
<evidence type="ECO:0000313" key="6">
    <source>
        <dbReference type="EMBL" id="MBG6134305.1"/>
    </source>
</evidence>
<proteinExistence type="predicted"/>
<feature type="short sequence motif" description="GXSXG" evidence="4">
    <location>
        <begin position="44"/>
        <end position="48"/>
    </location>
</feature>
<dbReference type="SUPFAM" id="SSF52151">
    <property type="entry name" value="FabD/lysophospholipase-like"/>
    <property type="match status" value="1"/>
</dbReference>
<dbReference type="InterPro" id="IPR002641">
    <property type="entry name" value="PNPLA_dom"/>
</dbReference>
<dbReference type="Proteomes" id="UP000622552">
    <property type="component" value="Unassembled WGS sequence"/>
</dbReference>
<keyword evidence="7" id="KW-1185">Reference proteome</keyword>
<feature type="short sequence motif" description="DGA/G" evidence="4">
    <location>
        <begin position="188"/>
        <end position="190"/>
    </location>
</feature>
<dbReference type="PANTHER" id="PTHR14226">
    <property type="entry name" value="NEUROPATHY TARGET ESTERASE/SWISS CHEESE D.MELANOGASTER"/>
    <property type="match status" value="1"/>
</dbReference>
<gene>
    <name evidence="6" type="ORF">IW245_000499</name>
</gene>
<dbReference type="InterPro" id="IPR016035">
    <property type="entry name" value="Acyl_Trfase/lysoPLipase"/>
</dbReference>
<evidence type="ECO:0000259" key="5">
    <source>
        <dbReference type="PROSITE" id="PS51635"/>
    </source>
</evidence>